<dbReference type="InterPro" id="IPR036271">
    <property type="entry name" value="Tet_transcr_reg_TetR-rel_C_sf"/>
</dbReference>
<organism evidence="6">
    <name type="scientific">freshwater metagenome</name>
    <dbReference type="NCBI Taxonomy" id="449393"/>
    <lineage>
        <taxon>unclassified sequences</taxon>
        <taxon>metagenomes</taxon>
        <taxon>ecological metagenomes</taxon>
    </lineage>
</organism>
<evidence type="ECO:0000256" key="1">
    <source>
        <dbReference type="ARBA" id="ARBA00023015"/>
    </source>
</evidence>
<name>A0A6J6EHK5_9ZZZZ</name>
<dbReference type="PROSITE" id="PS50977">
    <property type="entry name" value="HTH_TETR_2"/>
    <property type="match status" value="1"/>
</dbReference>
<proteinExistence type="predicted"/>
<dbReference type="SUPFAM" id="SSF48498">
    <property type="entry name" value="Tetracyclin repressor-like, C-terminal domain"/>
    <property type="match status" value="1"/>
</dbReference>
<dbReference type="PANTHER" id="PTHR47506:SF3">
    <property type="entry name" value="HTH-TYPE TRANSCRIPTIONAL REGULATOR LMRA"/>
    <property type="match status" value="1"/>
</dbReference>
<dbReference type="InterPro" id="IPR009057">
    <property type="entry name" value="Homeodomain-like_sf"/>
</dbReference>
<evidence type="ECO:0000256" key="3">
    <source>
        <dbReference type="ARBA" id="ARBA00023163"/>
    </source>
</evidence>
<protein>
    <submittedName>
        <fullName evidence="6">Unannotated protein</fullName>
    </submittedName>
</protein>
<accession>A0A6J6EHK5</accession>
<dbReference type="Pfam" id="PF00440">
    <property type="entry name" value="TetR_N"/>
    <property type="match status" value="1"/>
</dbReference>
<dbReference type="Pfam" id="PF21993">
    <property type="entry name" value="TetR_C_13_2"/>
    <property type="match status" value="1"/>
</dbReference>
<dbReference type="EMBL" id="CAEZSR010000115">
    <property type="protein sequence ID" value="CAB4574919.1"/>
    <property type="molecule type" value="Genomic_DNA"/>
</dbReference>
<keyword evidence="3" id="KW-0804">Transcription</keyword>
<dbReference type="Gene3D" id="1.10.357.10">
    <property type="entry name" value="Tetracycline Repressor, domain 2"/>
    <property type="match status" value="1"/>
</dbReference>
<sequence>MIRGAAELLSTDGVQGTSFSDVLQHTGAPRGSIYHHFPGGKDELVREAAASVGAGVAALLDALDVDSPELVVSAFVGGWRSVLVSSDHRRGCAVAATCVGAGGSSALLDVAGEVFAAWRTALGGAFVRSGVPAIEADDLAAMSIAAVEGALVLGRAARSDEVFDVVERQLRRLVSTVPAPVAPARSGRPTRSTRSARSPGTDQSRRTGSR</sequence>
<evidence type="ECO:0000256" key="2">
    <source>
        <dbReference type="ARBA" id="ARBA00023125"/>
    </source>
</evidence>
<keyword evidence="1" id="KW-0805">Transcription regulation</keyword>
<dbReference type="PANTHER" id="PTHR47506">
    <property type="entry name" value="TRANSCRIPTIONAL REGULATORY PROTEIN"/>
    <property type="match status" value="1"/>
</dbReference>
<evidence type="ECO:0000256" key="4">
    <source>
        <dbReference type="SAM" id="MobiDB-lite"/>
    </source>
</evidence>
<evidence type="ECO:0000259" key="5">
    <source>
        <dbReference type="PROSITE" id="PS50977"/>
    </source>
</evidence>
<gene>
    <name evidence="6" type="ORF">UFOPK1493_02641</name>
</gene>
<feature type="domain" description="HTH tetR-type" evidence="5">
    <location>
        <begin position="1"/>
        <end position="55"/>
    </location>
</feature>
<dbReference type="SUPFAM" id="SSF46689">
    <property type="entry name" value="Homeodomain-like"/>
    <property type="match status" value="1"/>
</dbReference>
<dbReference type="AlphaFoldDB" id="A0A6J6EHK5"/>
<evidence type="ECO:0000313" key="6">
    <source>
        <dbReference type="EMBL" id="CAB4574919.1"/>
    </source>
</evidence>
<feature type="compositionally biased region" description="Low complexity" evidence="4">
    <location>
        <begin position="183"/>
        <end position="201"/>
    </location>
</feature>
<feature type="region of interest" description="Disordered" evidence="4">
    <location>
        <begin position="178"/>
        <end position="210"/>
    </location>
</feature>
<reference evidence="6" key="1">
    <citation type="submission" date="2020-05" db="EMBL/GenBank/DDBJ databases">
        <authorList>
            <person name="Chiriac C."/>
            <person name="Salcher M."/>
            <person name="Ghai R."/>
            <person name="Kavagutti S V."/>
        </authorList>
    </citation>
    <scope>NUCLEOTIDE SEQUENCE</scope>
</reference>
<keyword evidence="2" id="KW-0238">DNA-binding</keyword>
<dbReference type="InterPro" id="IPR001647">
    <property type="entry name" value="HTH_TetR"/>
</dbReference>
<dbReference type="GO" id="GO:0003677">
    <property type="term" value="F:DNA binding"/>
    <property type="evidence" value="ECO:0007669"/>
    <property type="project" value="UniProtKB-KW"/>
</dbReference>
<dbReference type="InterPro" id="IPR054156">
    <property type="entry name" value="YxaF_TetR_C"/>
</dbReference>